<name>A0A6L2Q5I4_COPFO</name>
<evidence type="ECO:0000313" key="1">
    <source>
        <dbReference type="EMBL" id="GFG38058.1"/>
    </source>
</evidence>
<dbReference type="InParanoid" id="A0A6L2Q5I4"/>
<dbReference type="Gene3D" id="3.30.420.10">
    <property type="entry name" value="Ribonuclease H-like superfamily/Ribonuclease H"/>
    <property type="match status" value="1"/>
</dbReference>
<organism evidence="1 2">
    <name type="scientific">Coptotermes formosanus</name>
    <name type="common">Formosan subterranean termite</name>
    <dbReference type="NCBI Taxonomy" id="36987"/>
    <lineage>
        <taxon>Eukaryota</taxon>
        <taxon>Metazoa</taxon>
        <taxon>Ecdysozoa</taxon>
        <taxon>Arthropoda</taxon>
        <taxon>Hexapoda</taxon>
        <taxon>Insecta</taxon>
        <taxon>Pterygota</taxon>
        <taxon>Neoptera</taxon>
        <taxon>Polyneoptera</taxon>
        <taxon>Dictyoptera</taxon>
        <taxon>Blattodea</taxon>
        <taxon>Blattoidea</taxon>
        <taxon>Termitoidae</taxon>
        <taxon>Rhinotermitidae</taxon>
        <taxon>Coptotermes</taxon>
    </lineage>
</organism>
<dbReference type="EMBL" id="BLKM01000742">
    <property type="protein sequence ID" value="GFG38058.1"/>
    <property type="molecule type" value="Genomic_DNA"/>
</dbReference>
<dbReference type="Proteomes" id="UP000502823">
    <property type="component" value="Unassembled WGS sequence"/>
</dbReference>
<accession>A0A6L2Q5I4</accession>
<comment type="caution">
    <text evidence="1">The sequence shown here is derived from an EMBL/GenBank/DDBJ whole genome shotgun (WGS) entry which is preliminary data.</text>
</comment>
<gene>
    <name evidence="1" type="ORF">Cfor_10640</name>
</gene>
<dbReference type="InterPro" id="IPR036397">
    <property type="entry name" value="RNaseH_sf"/>
</dbReference>
<protein>
    <submittedName>
        <fullName evidence="1">Uncharacterized protein</fullName>
    </submittedName>
</protein>
<evidence type="ECO:0000313" key="2">
    <source>
        <dbReference type="Proteomes" id="UP000502823"/>
    </source>
</evidence>
<reference evidence="2" key="1">
    <citation type="submission" date="2020-01" db="EMBL/GenBank/DDBJ databases">
        <title>Draft genome sequence of the Termite Coptotermes fromosanus.</title>
        <authorList>
            <person name="Itakura S."/>
            <person name="Yosikawa Y."/>
            <person name="Umezawa K."/>
        </authorList>
    </citation>
    <scope>NUCLEOTIDE SEQUENCE [LARGE SCALE GENOMIC DNA]</scope>
</reference>
<sequence length="121" mass="13860">MVIITDVLPMIPRVTAGISSKHPSPSPLQHKTITAENYPNILTEFIALLEKNKWDCWPQQGGVTTHTEKTTAFLHDFFSNHILRLPQFPDPTPPDFFMWGFLKETAYSNSPRNLKGLRRNN</sequence>
<proteinExistence type="predicted"/>
<dbReference type="AlphaFoldDB" id="A0A6L2Q5I4"/>
<keyword evidence="2" id="KW-1185">Reference proteome</keyword>
<dbReference type="GO" id="GO:0003676">
    <property type="term" value="F:nucleic acid binding"/>
    <property type="evidence" value="ECO:0007669"/>
    <property type="project" value="InterPro"/>
</dbReference>